<name>A0A6G1L9Q9_9PEZI</name>
<dbReference type="AlphaFoldDB" id="A0A6G1L9Q9"/>
<protein>
    <submittedName>
        <fullName evidence="5">Uncharacterized protein</fullName>
    </submittedName>
</protein>
<dbReference type="SUPFAM" id="SSF50978">
    <property type="entry name" value="WD40 repeat-like"/>
    <property type="match status" value="1"/>
</dbReference>
<dbReference type="InterPro" id="IPR015943">
    <property type="entry name" value="WD40/YVTN_repeat-like_dom_sf"/>
</dbReference>
<dbReference type="PROSITE" id="PS00678">
    <property type="entry name" value="WD_REPEATS_1"/>
    <property type="match status" value="1"/>
</dbReference>
<keyword evidence="4" id="KW-0732">Signal</keyword>
<proteinExistence type="predicted"/>
<evidence type="ECO:0000256" key="1">
    <source>
        <dbReference type="ARBA" id="ARBA00022574"/>
    </source>
</evidence>
<dbReference type="PROSITE" id="PS50294">
    <property type="entry name" value="WD_REPEATS_REGION"/>
    <property type="match status" value="1"/>
</dbReference>
<feature type="repeat" description="WD" evidence="3">
    <location>
        <begin position="212"/>
        <end position="253"/>
    </location>
</feature>
<dbReference type="PROSITE" id="PS50082">
    <property type="entry name" value="WD_REPEATS_2"/>
    <property type="match status" value="1"/>
</dbReference>
<evidence type="ECO:0000256" key="3">
    <source>
        <dbReference type="PROSITE-ProRule" id="PRU00221"/>
    </source>
</evidence>
<evidence type="ECO:0000256" key="4">
    <source>
        <dbReference type="SAM" id="SignalP"/>
    </source>
</evidence>
<dbReference type="Pfam" id="PF00400">
    <property type="entry name" value="WD40"/>
    <property type="match status" value="1"/>
</dbReference>
<sequence>MASPLFIFAATICRSIADPTWDANDQLNIVLKQLDQVDMTLLDAPAVLKRNLCSVKALGYQREQVPNQVLAACIPTTISYACQYWVAHLAASGREIIDHDIVSKFLMKRSLHWVEALSWLGETYSVMKMIDTLETCVHATGGGTTASLLNDAKHWIAEYRRAVDIAPLQIYACALSFVPKQSVIRSLFGTESLQRVSVSDLPEYWSAPALTLDGRKGMISSLAFCPDGHLLASGSLDHTIRLWEIAAGRERWQTTVDGIVYAVDFSPSGQWLAIQLEDQIEIWDCSTMQRHCRFTQQNIADFEFITDETVMYSRYDQPGLLRLDIHQHANESYPTSHGLRIQRWTCRELGGRTLWPLTP</sequence>
<dbReference type="SMART" id="SM00320">
    <property type="entry name" value="WD40"/>
    <property type="match status" value="2"/>
</dbReference>
<dbReference type="EMBL" id="ML995832">
    <property type="protein sequence ID" value="KAF2769673.1"/>
    <property type="molecule type" value="Genomic_DNA"/>
</dbReference>
<keyword evidence="2" id="KW-0677">Repeat</keyword>
<feature type="signal peptide" evidence="4">
    <location>
        <begin position="1"/>
        <end position="17"/>
    </location>
</feature>
<evidence type="ECO:0000313" key="5">
    <source>
        <dbReference type="EMBL" id="KAF2769673.1"/>
    </source>
</evidence>
<gene>
    <name evidence="5" type="ORF">EJ03DRAFT_351168</name>
</gene>
<organism evidence="5 6">
    <name type="scientific">Teratosphaeria nubilosa</name>
    <dbReference type="NCBI Taxonomy" id="161662"/>
    <lineage>
        <taxon>Eukaryota</taxon>
        <taxon>Fungi</taxon>
        <taxon>Dikarya</taxon>
        <taxon>Ascomycota</taxon>
        <taxon>Pezizomycotina</taxon>
        <taxon>Dothideomycetes</taxon>
        <taxon>Dothideomycetidae</taxon>
        <taxon>Mycosphaerellales</taxon>
        <taxon>Teratosphaeriaceae</taxon>
        <taxon>Teratosphaeria</taxon>
    </lineage>
</organism>
<evidence type="ECO:0000256" key="2">
    <source>
        <dbReference type="ARBA" id="ARBA00022737"/>
    </source>
</evidence>
<keyword evidence="1 3" id="KW-0853">WD repeat</keyword>
<dbReference type="InterPro" id="IPR001680">
    <property type="entry name" value="WD40_rpt"/>
</dbReference>
<dbReference type="OrthoDB" id="538223at2759"/>
<dbReference type="InterPro" id="IPR036322">
    <property type="entry name" value="WD40_repeat_dom_sf"/>
</dbReference>
<evidence type="ECO:0000313" key="6">
    <source>
        <dbReference type="Proteomes" id="UP000799436"/>
    </source>
</evidence>
<accession>A0A6G1L9Q9</accession>
<dbReference type="PANTHER" id="PTHR19879:SF9">
    <property type="entry name" value="TRANSCRIPTION INITIATION FACTOR TFIID SUBUNIT 5"/>
    <property type="match status" value="1"/>
</dbReference>
<feature type="chain" id="PRO_5026177259" evidence="4">
    <location>
        <begin position="18"/>
        <end position="359"/>
    </location>
</feature>
<reference evidence="5" key="1">
    <citation type="journal article" date="2020" name="Stud. Mycol.">
        <title>101 Dothideomycetes genomes: a test case for predicting lifestyles and emergence of pathogens.</title>
        <authorList>
            <person name="Haridas S."/>
            <person name="Albert R."/>
            <person name="Binder M."/>
            <person name="Bloem J."/>
            <person name="Labutti K."/>
            <person name="Salamov A."/>
            <person name="Andreopoulos B."/>
            <person name="Baker S."/>
            <person name="Barry K."/>
            <person name="Bills G."/>
            <person name="Bluhm B."/>
            <person name="Cannon C."/>
            <person name="Castanera R."/>
            <person name="Culley D."/>
            <person name="Daum C."/>
            <person name="Ezra D."/>
            <person name="Gonzalez J."/>
            <person name="Henrissat B."/>
            <person name="Kuo A."/>
            <person name="Liang C."/>
            <person name="Lipzen A."/>
            <person name="Lutzoni F."/>
            <person name="Magnuson J."/>
            <person name="Mondo S."/>
            <person name="Nolan M."/>
            <person name="Ohm R."/>
            <person name="Pangilinan J."/>
            <person name="Park H.-J."/>
            <person name="Ramirez L."/>
            <person name="Alfaro M."/>
            <person name="Sun H."/>
            <person name="Tritt A."/>
            <person name="Yoshinaga Y."/>
            <person name="Zwiers L.-H."/>
            <person name="Turgeon B."/>
            <person name="Goodwin S."/>
            <person name="Spatafora J."/>
            <person name="Crous P."/>
            <person name="Grigoriev I."/>
        </authorList>
    </citation>
    <scope>NUCLEOTIDE SEQUENCE</scope>
    <source>
        <strain evidence="5">CBS 116005</strain>
    </source>
</reference>
<keyword evidence="6" id="KW-1185">Reference proteome</keyword>
<dbReference type="InterPro" id="IPR019775">
    <property type="entry name" value="WD40_repeat_CS"/>
</dbReference>
<dbReference type="Proteomes" id="UP000799436">
    <property type="component" value="Unassembled WGS sequence"/>
</dbReference>
<dbReference type="PANTHER" id="PTHR19879">
    <property type="entry name" value="TRANSCRIPTION INITIATION FACTOR TFIID"/>
    <property type="match status" value="1"/>
</dbReference>
<dbReference type="Gene3D" id="2.130.10.10">
    <property type="entry name" value="YVTN repeat-like/Quinoprotein amine dehydrogenase"/>
    <property type="match status" value="1"/>
</dbReference>